<name>A0A6G9AXJ8_9BACT</name>
<keyword evidence="2" id="KW-1185">Reference proteome</keyword>
<dbReference type="PANTHER" id="PTHR33639:SF2">
    <property type="entry name" value="DUF393 DOMAIN-CONTAINING PROTEIN"/>
    <property type="match status" value="1"/>
</dbReference>
<evidence type="ECO:0000313" key="1">
    <source>
        <dbReference type="EMBL" id="QIP17187.1"/>
    </source>
</evidence>
<accession>A0A6G9AXJ8</accession>
<protein>
    <submittedName>
        <fullName evidence="1">Thiol-disulfide oxidoreductase DCC family protein</fullName>
    </submittedName>
</protein>
<evidence type="ECO:0000313" key="2">
    <source>
        <dbReference type="Proteomes" id="UP000501802"/>
    </source>
</evidence>
<dbReference type="InterPro" id="IPR007263">
    <property type="entry name" value="DCC1-like"/>
</dbReference>
<organism evidence="1 2">
    <name type="scientific">Spirosoma aureum</name>
    <dbReference type="NCBI Taxonomy" id="2692134"/>
    <lineage>
        <taxon>Bacteria</taxon>
        <taxon>Pseudomonadati</taxon>
        <taxon>Bacteroidota</taxon>
        <taxon>Cytophagia</taxon>
        <taxon>Cytophagales</taxon>
        <taxon>Cytophagaceae</taxon>
        <taxon>Spirosoma</taxon>
    </lineage>
</organism>
<dbReference type="Pfam" id="PF04134">
    <property type="entry name" value="DCC1-like"/>
    <property type="match status" value="1"/>
</dbReference>
<dbReference type="Proteomes" id="UP000501802">
    <property type="component" value="Chromosome"/>
</dbReference>
<reference evidence="1 2" key="1">
    <citation type="submission" date="2020-03" db="EMBL/GenBank/DDBJ databases">
        <authorList>
            <person name="Kim M.K."/>
        </authorList>
    </citation>
    <scope>NUCLEOTIDE SEQUENCE [LARGE SCALE GENOMIC DNA]</scope>
    <source>
        <strain evidence="1 2">BT328</strain>
    </source>
</reference>
<dbReference type="PANTHER" id="PTHR33639">
    <property type="entry name" value="THIOL-DISULFIDE OXIDOREDUCTASE DCC"/>
    <property type="match status" value="1"/>
</dbReference>
<dbReference type="KEGG" id="spib:G8759_33390"/>
<sequence>MATPSSQPTLLFDGVCNLCNAAVTFVINHDSKKHFRFASLQSQTGQDILRQIGRPTDQFDSFVLWENGRFHEQSTAALLVARQLSGGWPLLYGFIIIPKAIRDAVYRFVARNRYRWFGRRDACMLPTPELKARFLA</sequence>
<gene>
    <name evidence="1" type="ORF">G8759_33390</name>
</gene>
<dbReference type="InterPro" id="IPR052927">
    <property type="entry name" value="DCC_oxidoreductase"/>
</dbReference>
<proteinExistence type="predicted"/>
<dbReference type="EMBL" id="CP050063">
    <property type="protein sequence ID" value="QIP17187.1"/>
    <property type="molecule type" value="Genomic_DNA"/>
</dbReference>
<dbReference type="AlphaFoldDB" id="A0A6G9AXJ8"/>
<dbReference type="GO" id="GO:0015035">
    <property type="term" value="F:protein-disulfide reductase activity"/>
    <property type="evidence" value="ECO:0007669"/>
    <property type="project" value="InterPro"/>
</dbReference>
<dbReference type="RefSeq" id="WP_167217794.1">
    <property type="nucleotide sequence ID" value="NZ_CP050063.1"/>
</dbReference>